<dbReference type="Proteomes" id="UP000822184">
    <property type="component" value="Unassembled WGS sequence"/>
</dbReference>
<name>A0AAE5EXU9_CLOBE</name>
<reference evidence="1" key="1">
    <citation type="submission" date="2020-06" db="EMBL/GenBank/DDBJ databases">
        <title>Genomic insights into acetone-butanol-ethanol (ABE) fermentation by sequencing solventogenic clostridia strains.</title>
        <authorList>
            <person name="Brown S."/>
        </authorList>
    </citation>
    <scope>NUCLEOTIDE SEQUENCE</scope>
    <source>
        <strain evidence="1">DJ123</strain>
    </source>
</reference>
<accession>A0AAE5EXU9</accession>
<sequence length="92" mass="9980">MKTLILYDNTGKEYMRISGENIEEPTGSIQPLVVDIPEGKILKGIDVSVTPNVAILEDIPKTEIELLKDQVNDLAQANAELTSIVAMGKTNA</sequence>
<comment type="caution">
    <text evidence="1">The sequence shown here is derived from an EMBL/GenBank/DDBJ whole genome shotgun (WGS) entry which is preliminary data.</text>
</comment>
<evidence type="ECO:0000313" key="1">
    <source>
        <dbReference type="EMBL" id="NSB15819.1"/>
    </source>
</evidence>
<gene>
    <name evidence="1" type="ORF">BCD95_004078</name>
</gene>
<dbReference type="RefSeq" id="WP_077856973.1">
    <property type="nucleotide sequence ID" value="NZ_JABTDW010000001.1"/>
</dbReference>
<evidence type="ECO:0000313" key="2">
    <source>
        <dbReference type="Proteomes" id="UP000822184"/>
    </source>
</evidence>
<organism evidence="1 2">
    <name type="scientific">Clostridium beijerinckii</name>
    <name type="common">Clostridium MP</name>
    <dbReference type="NCBI Taxonomy" id="1520"/>
    <lineage>
        <taxon>Bacteria</taxon>
        <taxon>Bacillati</taxon>
        <taxon>Bacillota</taxon>
        <taxon>Clostridia</taxon>
        <taxon>Eubacteriales</taxon>
        <taxon>Clostridiaceae</taxon>
        <taxon>Clostridium</taxon>
    </lineage>
</organism>
<protein>
    <submittedName>
        <fullName evidence="1">HAMP domain-containing protein</fullName>
    </submittedName>
</protein>
<proteinExistence type="predicted"/>
<dbReference type="AlphaFoldDB" id="A0AAE5EXU9"/>
<dbReference type="EMBL" id="JABTDW010000001">
    <property type="protein sequence ID" value="NSB15819.1"/>
    <property type="molecule type" value="Genomic_DNA"/>
</dbReference>